<evidence type="ECO:0000313" key="5">
    <source>
        <dbReference type="Proteomes" id="UP000826722"/>
    </source>
</evidence>
<feature type="region of interest" description="Disordered" evidence="1">
    <location>
        <begin position="173"/>
        <end position="229"/>
    </location>
</feature>
<feature type="compositionally biased region" description="Low complexity" evidence="1">
    <location>
        <begin position="177"/>
        <end position="187"/>
    </location>
</feature>
<keyword evidence="2" id="KW-0812">Transmembrane</keyword>
<evidence type="ECO:0000256" key="2">
    <source>
        <dbReference type="SAM" id="Phobius"/>
    </source>
</evidence>
<feature type="region of interest" description="Disordered" evidence="1">
    <location>
        <begin position="316"/>
        <end position="340"/>
    </location>
</feature>
<dbReference type="Gene3D" id="3.10.350.10">
    <property type="entry name" value="LysM domain"/>
    <property type="match status" value="1"/>
</dbReference>
<dbReference type="InterPro" id="IPR020012">
    <property type="entry name" value="LysM_FimV"/>
</dbReference>
<dbReference type="KEGG" id="mpau:ZMTM_19580"/>
<keyword evidence="5" id="KW-1185">Reference proteome</keyword>
<sequence length="729" mass="78600">MISLYIFAKKLGKQLHIVLFMCLLIPAITDAAGLGKLKVKSYLGETLDADIELVETSADELPSLTARIANNDEYVAAGLQDSVVPTGIKINAVQRADGVRILHLTSTRPINEPFLELLISVNSETLHLVRQYTMLLDPPNSKLGDDGNPLPTSTNQPAVASRTYEMINPSGASNVIAPSAAQPAASAKARKRAAREESGGSDTSGSNKATEGSQVTEQLAEKPVKAKRHVQPIQPEPVETKSVVVASGDAQTYLTQKGDIFGKVAQQYQPAGISLKHVMAALYKANPDAFLDGDINQLKAGQVLRIPDISGTQLTRADTDAHSNEVKPTAKNTSNISTKPADANAGYVLKISPGDANPKSDEQDNNQARINQSAPNAQSAISVAQPPVAAVPVESAISEVPPPADPLTPPPALSVATPQVPVPAIAPVITPPSFTQNLFSNLQWIFIGMLIPVSIFLLVFLLNKRRQAKMRRLQEGVFGSIQASKSTLENADTIFGQEVTSTDEDAVNTQHESLPQAVHPHDQTIIDIDEIDPLVEAEIYISYGRDEQAESILTHALESTPERHELSYRLLVIYAGRHDLASFERYAKAVKEAAERGAEEDVVIWGKVAILGSQLDSENPLYDIEHMHSDAPDAEPALPASNVVVQPDISADEDTDPFSEASIATAETLEFPPLEMNTPPAKRFQQLAPTDQLPTIEQHIEAKDHLLEFTLPEPELVVVKKSGKTSTKK</sequence>
<protein>
    <recommendedName>
        <fullName evidence="3">LysM domain-containing protein</fullName>
    </recommendedName>
</protein>
<gene>
    <name evidence="4" type="ORF">ZMTM_19580</name>
</gene>
<dbReference type="NCBIfam" id="TIGR03505">
    <property type="entry name" value="FimV_core"/>
    <property type="match status" value="1"/>
</dbReference>
<dbReference type="InterPro" id="IPR036779">
    <property type="entry name" value="LysM_dom_sf"/>
</dbReference>
<organism evidence="4 5">
    <name type="scientific">Methyloradius palustris</name>
    <dbReference type="NCBI Taxonomy" id="2778876"/>
    <lineage>
        <taxon>Bacteria</taxon>
        <taxon>Pseudomonadati</taxon>
        <taxon>Pseudomonadota</taxon>
        <taxon>Betaproteobacteria</taxon>
        <taxon>Nitrosomonadales</taxon>
        <taxon>Methylophilaceae</taxon>
        <taxon>Methyloradius</taxon>
    </lineage>
</organism>
<evidence type="ECO:0000313" key="4">
    <source>
        <dbReference type="EMBL" id="BCM25699.1"/>
    </source>
</evidence>
<dbReference type="InterPro" id="IPR057840">
    <property type="entry name" value="FimV_N"/>
</dbReference>
<dbReference type="Proteomes" id="UP000826722">
    <property type="component" value="Chromosome"/>
</dbReference>
<dbReference type="EMBL" id="AP024110">
    <property type="protein sequence ID" value="BCM25699.1"/>
    <property type="molecule type" value="Genomic_DNA"/>
</dbReference>
<dbReference type="InterPro" id="IPR018392">
    <property type="entry name" value="LysM"/>
</dbReference>
<reference evidence="4" key="1">
    <citation type="journal article" date="2021" name="Arch. Microbiol.">
        <title>Methyloradius palustris gen. nov., sp. nov., a methanol-oxidizing bacterium isolated from snow.</title>
        <authorList>
            <person name="Miyadera T."/>
            <person name="Kojima H."/>
            <person name="Fukui M."/>
        </authorList>
    </citation>
    <scope>NUCLEOTIDE SEQUENCE</scope>
    <source>
        <strain evidence="4">Zm11</strain>
    </source>
</reference>
<keyword evidence="2" id="KW-1133">Transmembrane helix</keyword>
<feature type="compositionally biased region" description="Polar residues" evidence="1">
    <location>
        <begin position="200"/>
        <end position="217"/>
    </location>
</feature>
<accession>A0A8D5G0H8</accession>
<dbReference type="Pfam" id="PF25800">
    <property type="entry name" value="FimV_N"/>
    <property type="match status" value="1"/>
</dbReference>
<dbReference type="RefSeq" id="WP_221763760.1">
    <property type="nucleotide sequence ID" value="NZ_AP024110.1"/>
</dbReference>
<dbReference type="AlphaFoldDB" id="A0A8D5G0H8"/>
<feature type="transmembrane region" description="Helical" evidence="2">
    <location>
        <begin position="442"/>
        <end position="462"/>
    </location>
</feature>
<evidence type="ECO:0000259" key="3">
    <source>
        <dbReference type="PROSITE" id="PS51782"/>
    </source>
</evidence>
<feature type="domain" description="LysM" evidence="3">
    <location>
        <begin position="251"/>
        <end position="306"/>
    </location>
</feature>
<dbReference type="PROSITE" id="PS51782">
    <property type="entry name" value="LYSM"/>
    <property type="match status" value="1"/>
</dbReference>
<proteinExistence type="predicted"/>
<evidence type="ECO:0000256" key="1">
    <source>
        <dbReference type="SAM" id="MobiDB-lite"/>
    </source>
</evidence>
<keyword evidence="2" id="KW-0472">Membrane</keyword>
<name>A0A8D5G0H8_9PROT</name>